<dbReference type="SUPFAM" id="SSF51905">
    <property type="entry name" value="FAD/NAD(P)-binding domain"/>
    <property type="match status" value="1"/>
</dbReference>
<dbReference type="RefSeq" id="WP_184747894.1">
    <property type="nucleotide sequence ID" value="NZ_JACHGJ010000007.1"/>
</dbReference>
<dbReference type="PANTHER" id="PTHR42842">
    <property type="entry name" value="FAD/NAD(P)-BINDING OXIDOREDUCTASE"/>
    <property type="match status" value="1"/>
</dbReference>
<gene>
    <name evidence="2" type="ORF">HNR50_003337</name>
</gene>
<dbReference type="PRINTS" id="PR00420">
    <property type="entry name" value="RNGMNOXGNASE"/>
</dbReference>
<dbReference type="InterPro" id="IPR028348">
    <property type="entry name" value="FAD-binding_protein"/>
</dbReference>
<dbReference type="InterPro" id="IPR049516">
    <property type="entry name" value="FAD-depend_C"/>
</dbReference>
<feature type="domain" description="FAD-dependent protein C-terminal" evidence="1">
    <location>
        <begin position="268"/>
        <end position="458"/>
    </location>
</feature>
<dbReference type="Gene3D" id="3.30.70.2700">
    <property type="match status" value="1"/>
</dbReference>
<sequence length="509" mass="55212">MGFREISLKMPTDFSEEALEKAISRSLKIRGFTYRIEKKSLDARKKENIHWVVKAAVSSPELKGGEEPLLPALVIPFRERDKRIAVIGAGPAGFFAAYALQKAGFKVSLIERGKDVAARKRDIDSFEKSGHFISESNYAFGEGGAGTFSDGKLTSRTKKISSEKNFILQTYIEAGAPGEIAYMTHPHLGSDNLLRITANLRKMFESAGGRILFECRADDMTLSGKKVTAVETTAGPIDADYLLFATGHSSYETYRFLIRKGIGYRNKNFAIGSRVEHPQALINEAQWGCTSLKGVKAAEYRLTDSPREGIPVYSFCMCPGGKIVPAAPYGDVNIVNGMSLYERNSPFANAAIVAGINLEKHLGRETDPLESLEWLEQLEKSFFQGDYRAPASTIADFLAGKGGSAIGATSYPLGLRETNLAAMLPGTVSEAMKRGLTDFSRKLKGFEKGIIMGLESKTSAALQVLRDRDGLAEGFENLYICGEGSGYAGGIISSAADGLRAALSIIGKE</sequence>
<comment type="caution">
    <text evidence="2">The sequence shown here is derived from an EMBL/GenBank/DDBJ whole genome shotgun (WGS) entry which is preliminary data.</text>
</comment>
<dbReference type="Pfam" id="PF13450">
    <property type="entry name" value="NAD_binding_8"/>
    <property type="match status" value="1"/>
</dbReference>
<name>A0A841REM2_9SPIO</name>
<dbReference type="AlphaFoldDB" id="A0A841REM2"/>
<evidence type="ECO:0000313" key="3">
    <source>
        <dbReference type="Proteomes" id="UP000587760"/>
    </source>
</evidence>
<dbReference type="GO" id="GO:0016491">
    <property type="term" value="F:oxidoreductase activity"/>
    <property type="evidence" value="ECO:0007669"/>
    <property type="project" value="InterPro"/>
</dbReference>
<dbReference type="Pfam" id="PF21688">
    <property type="entry name" value="FAD-depend_C"/>
    <property type="match status" value="1"/>
</dbReference>
<dbReference type="EMBL" id="JACHGJ010000007">
    <property type="protein sequence ID" value="MBB6481657.1"/>
    <property type="molecule type" value="Genomic_DNA"/>
</dbReference>
<dbReference type="Proteomes" id="UP000587760">
    <property type="component" value="Unassembled WGS sequence"/>
</dbReference>
<keyword evidence="3" id="KW-1185">Reference proteome</keyword>
<protein>
    <recommendedName>
        <fullName evidence="1">FAD-dependent protein C-terminal domain-containing protein</fullName>
    </recommendedName>
</protein>
<dbReference type="PIRSF" id="PIRSF038984">
    <property type="entry name" value="FAD_binding_protein"/>
    <property type="match status" value="1"/>
</dbReference>
<reference evidence="2 3" key="1">
    <citation type="submission" date="2020-08" db="EMBL/GenBank/DDBJ databases">
        <title>Genomic Encyclopedia of Type Strains, Phase IV (KMG-IV): sequencing the most valuable type-strain genomes for metagenomic binning, comparative biology and taxonomic classification.</title>
        <authorList>
            <person name="Goeker M."/>
        </authorList>
    </citation>
    <scope>NUCLEOTIDE SEQUENCE [LARGE SCALE GENOMIC DNA]</scope>
    <source>
        <strain evidence="2 3">DSM 2461</strain>
    </source>
</reference>
<evidence type="ECO:0000259" key="1">
    <source>
        <dbReference type="Pfam" id="PF21688"/>
    </source>
</evidence>
<evidence type="ECO:0000313" key="2">
    <source>
        <dbReference type="EMBL" id="MBB6481657.1"/>
    </source>
</evidence>
<accession>A0A841REM2</accession>
<proteinExistence type="predicted"/>
<dbReference type="Gene3D" id="3.50.50.60">
    <property type="entry name" value="FAD/NAD(P)-binding domain"/>
    <property type="match status" value="2"/>
</dbReference>
<organism evidence="2 3">
    <name type="scientific">Spirochaeta isovalerica</name>
    <dbReference type="NCBI Taxonomy" id="150"/>
    <lineage>
        <taxon>Bacteria</taxon>
        <taxon>Pseudomonadati</taxon>
        <taxon>Spirochaetota</taxon>
        <taxon>Spirochaetia</taxon>
        <taxon>Spirochaetales</taxon>
        <taxon>Spirochaetaceae</taxon>
        <taxon>Spirochaeta</taxon>
    </lineage>
</organism>
<dbReference type="InterPro" id="IPR036188">
    <property type="entry name" value="FAD/NAD-bd_sf"/>
</dbReference>
<dbReference type="PANTHER" id="PTHR42842:SF3">
    <property type="entry name" value="FAD_NAD(P)-BINDING OXIDOREDUCTASE FAMILY PROTEIN"/>
    <property type="match status" value="1"/>
</dbReference>